<protein>
    <submittedName>
        <fullName evidence="3">Uncharacterized protein</fullName>
    </submittedName>
</protein>
<reference evidence="3" key="1">
    <citation type="journal article" date="2014" name="Int. J. Syst. Evol. Microbiol.">
        <title>Complete genome sequence of Corynebacterium casei LMG S-19264T (=DSM 44701T), isolated from a smear-ripened cheese.</title>
        <authorList>
            <consortium name="US DOE Joint Genome Institute (JGI-PGF)"/>
            <person name="Walter F."/>
            <person name="Albersmeier A."/>
            <person name="Kalinowski J."/>
            <person name="Ruckert C."/>
        </authorList>
    </citation>
    <scope>NUCLEOTIDE SEQUENCE</scope>
    <source>
        <strain evidence="3">KCTC 42590</strain>
    </source>
</reference>
<feature type="transmembrane region" description="Helical" evidence="2">
    <location>
        <begin position="172"/>
        <end position="193"/>
    </location>
</feature>
<feature type="transmembrane region" description="Helical" evidence="2">
    <location>
        <begin position="139"/>
        <end position="160"/>
    </location>
</feature>
<name>A0A919AJM9_9PROT</name>
<feature type="transmembrane region" description="Helical" evidence="2">
    <location>
        <begin position="21"/>
        <end position="38"/>
    </location>
</feature>
<keyword evidence="2" id="KW-1133">Transmembrane helix</keyword>
<comment type="caution">
    <text evidence="3">The sequence shown here is derived from an EMBL/GenBank/DDBJ whole genome shotgun (WGS) entry which is preliminary data.</text>
</comment>
<feature type="transmembrane region" description="Helical" evidence="2">
    <location>
        <begin position="58"/>
        <end position="78"/>
    </location>
</feature>
<dbReference type="AlphaFoldDB" id="A0A919AJM9"/>
<feature type="transmembrane region" description="Helical" evidence="2">
    <location>
        <begin position="261"/>
        <end position="283"/>
    </location>
</feature>
<evidence type="ECO:0000313" key="4">
    <source>
        <dbReference type="Proteomes" id="UP000630923"/>
    </source>
</evidence>
<feature type="transmembrane region" description="Helical" evidence="2">
    <location>
        <begin position="236"/>
        <end position="254"/>
    </location>
</feature>
<feature type="region of interest" description="Disordered" evidence="1">
    <location>
        <begin position="315"/>
        <end position="340"/>
    </location>
</feature>
<keyword evidence="4" id="KW-1185">Reference proteome</keyword>
<dbReference type="EMBL" id="BNCI01000001">
    <property type="protein sequence ID" value="GHF10806.1"/>
    <property type="molecule type" value="Genomic_DNA"/>
</dbReference>
<keyword evidence="2" id="KW-0812">Transmembrane</keyword>
<feature type="transmembrane region" description="Helical" evidence="2">
    <location>
        <begin position="289"/>
        <end position="307"/>
    </location>
</feature>
<dbReference type="Proteomes" id="UP000630923">
    <property type="component" value="Unassembled WGS sequence"/>
</dbReference>
<accession>A0A919AJM9</accession>
<keyword evidence="2" id="KW-0472">Membrane</keyword>
<proteinExistence type="predicted"/>
<evidence type="ECO:0000256" key="1">
    <source>
        <dbReference type="SAM" id="MobiDB-lite"/>
    </source>
</evidence>
<sequence length="340" mass="37714">MPLVRMRNLLASIDPDLSKKIGAVLQLTLLVLLVWYLLGRLSDLGWRDVLANLPTNPLFYAIFLFNFLLFPTSELLIYRRHWRPHAPSDKALFFAFLRKQALNDAVLSYSGEAFLFLWGRRNLTLGAHKIFAIVKDSTLLSAAVSSSATFFIVLIFWYTGGLETLLNGIPTSLPYIAAALTVGILVVPILLVFGKRILQHSRKELRRIAGMHFLRMMLFESLLIAQWSLILPEVPLLTWVGFIAAKLVLTRIPFMPNKELILLGLAVTLVAYIPTPEAALAGLFLANTALSQISNLLVIIVFGLLGLRKTPGAALPDEAPVTPPETTEQAHPAQQEANKS</sequence>
<evidence type="ECO:0000313" key="3">
    <source>
        <dbReference type="EMBL" id="GHF10806.1"/>
    </source>
</evidence>
<reference evidence="3" key="2">
    <citation type="submission" date="2020-09" db="EMBL/GenBank/DDBJ databases">
        <authorList>
            <person name="Sun Q."/>
            <person name="Kim S."/>
        </authorList>
    </citation>
    <scope>NUCLEOTIDE SEQUENCE</scope>
    <source>
        <strain evidence="3">KCTC 42590</strain>
    </source>
</reference>
<dbReference type="RefSeq" id="WP_191249569.1">
    <property type="nucleotide sequence ID" value="NZ_BNCI01000001.1"/>
</dbReference>
<organism evidence="3 4">
    <name type="scientific">Kordiimonas sediminis</name>
    <dbReference type="NCBI Taxonomy" id="1735581"/>
    <lineage>
        <taxon>Bacteria</taxon>
        <taxon>Pseudomonadati</taxon>
        <taxon>Pseudomonadota</taxon>
        <taxon>Alphaproteobacteria</taxon>
        <taxon>Kordiimonadales</taxon>
        <taxon>Kordiimonadaceae</taxon>
        <taxon>Kordiimonas</taxon>
    </lineage>
</organism>
<evidence type="ECO:0000256" key="2">
    <source>
        <dbReference type="SAM" id="Phobius"/>
    </source>
</evidence>
<gene>
    <name evidence="3" type="ORF">GCM10017044_00610</name>
</gene>
<feature type="transmembrane region" description="Helical" evidence="2">
    <location>
        <begin position="213"/>
        <end position="230"/>
    </location>
</feature>